<dbReference type="EMBL" id="FPJE01000043">
    <property type="protein sequence ID" value="SFW77277.1"/>
    <property type="molecule type" value="Genomic_DNA"/>
</dbReference>
<dbReference type="Gene3D" id="3.40.1420.30">
    <property type="match status" value="1"/>
</dbReference>
<dbReference type="PROSITE" id="PS51257">
    <property type="entry name" value="PROKAR_LIPOPROTEIN"/>
    <property type="match status" value="1"/>
</dbReference>
<organism evidence="3 4">
    <name type="scientific">Sinomicrobium oceani</name>
    <dbReference type="NCBI Taxonomy" id="1150368"/>
    <lineage>
        <taxon>Bacteria</taxon>
        <taxon>Pseudomonadati</taxon>
        <taxon>Bacteroidota</taxon>
        <taxon>Flavobacteriia</taxon>
        <taxon>Flavobacteriales</taxon>
        <taxon>Flavobacteriaceae</taxon>
        <taxon>Sinomicrobium</taxon>
    </lineage>
</organism>
<reference evidence="3 4" key="1">
    <citation type="submission" date="2016-11" db="EMBL/GenBank/DDBJ databases">
        <authorList>
            <person name="Jaros S."/>
            <person name="Januszkiewicz K."/>
            <person name="Wedrychowicz H."/>
        </authorList>
    </citation>
    <scope>NUCLEOTIDE SEQUENCE [LARGE SCALE GENOMIC DNA]</scope>
    <source>
        <strain evidence="3 4">CGMCC 1.12145</strain>
    </source>
</reference>
<dbReference type="OrthoDB" id="710080at2"/>
<evidence type="ECO:0000313" key="3">
    <source>
        <dbReference type="EMBL" id="SFW77277.1"/>
    </source>
</evidence>
<feature type="domain" description="Putative beta-lactamase-inhibitor-like PepSY-like" evidence="2">
    <location>
        <begin position="71"/>
        <end position="150"/>
    </location>
</feature>
<sequence length="154" mass="16858">MKKRFVKGLTVLGMICAFVACSSDDDNNNENQIDASDLPAAGIALLEVNFEGATVTRAEKKKTPDEDGTLYEVTLSNGFEIDLDAQGNWTDIDGNGQQVPDALVPDLILSYTQENYQSLFIESIDMEVTGYDVELSDGTDLEFDTEGNFVRVDS</sequence>
<dbReference type="RefSeq" id="WP_072319426.1">
    <property type="nucleotide sequence ID" value="NZ_FPJE01000043.1"/>
</dbReference>
<feature type="signal peptide" evidence="1">
    <location>
        <begin position="1"/>
        <end position="22"/>
    </location>
</feature>
<dbReference type="STRING" id="1150368.SAMN02927921_04212"/>
<keyword evidence="1" id="KW-0732">Signal</keyword>
<keyword evidence="4" id="KW-1185">Reference proteome</keyword>
<proteinExistence type="predicted"/>
<gene>
    <name evidence="3" type="ORF">SAMN02927921_04212</name>
</gene>
<dbReference type="AlphaFoldDB" id="A0A1K1RZN0"/>
<evidence type="ECO:0000259" key="2">
    <source>
        <dbReference type="Pfam" id="PF11396"/>
    </source>
</evidence>
<dbReference type="SUPFAM" id="SSF160574">
    <property type="entry name" value="BT0923-like"/>
    <property type="match status" value="1"/>
</dbReference>
<name>A0A1K1RZN0_9FLAO</name>
<protein>
    <submittedName>
        <fullName evidence="3">Putative beta-lactamase-inhibitor-like, PepSY-like</fullName>
    </submittedName>
</protein>
<dbReference type="Proteomes" id="UP000182248">
    <property type="component" value="Unassembled WGS sequence"/>
</dbReference>
<evidence type="ECO:0000313" key="4">
    <source>
        <dbReference type="Proteomes" id="UP000182248"/>
    </source>
</evidence>
<evidence type="ECO:0000256" key="1">
    <source>
        <dbReference type="SAM" id="SignalP"/>
    </source>
</evidence>
<dbReference type="InterPro" id="IPR021533">
    <property type="entry name" value="PepSY-like"/>
</dbReference>
<feature type="chain" id="PRO_5013221862" evidence="1">
    <location>
        <begin position="23"/>
        <end position="154"/>
    </location>
</feature>
<accession>A0A1K1RZN0</accession>
<dbReference type="Pfam" id="PF11396">
    <property type="entry name" value="PepSY_like"/>
    <property type="match status" value="1"/>
</dbReference>